<dbReference type="SUPFAM" id="SSF56349">
    <property type="entry name" value="DNA breaking-rejoining enzymes"/>
    <property type="match status" value="1"/>
</dbReference>
<keyword evidence="2" id="KW-1185">Reference proteome</keyword>
<dbReference type="AlphaFoldDB" id="A0AAD9QWX4"/>
<feature type="non-terminal residue" evidence="1">
    <location>
        <position position="1"/>
    </location>
</feature>
<accession>A0AAD9QWX4</accession>
<sequence>MIKSIINNYASSDCNLTDLRFATMSTLLYVGLFRSQKLLDMKLCDLYVTETYLEVRLPKSKTDIYRLGYDQSLYGLHSFRSGGATSLAHTIENIPCKERLLKLHGRWKTVCQLLDFALLSFIALLDVNRCPS</sequence>
<comment type="caution">
    <text evidence="1">The sequence shown here is derived from an EMBL/GenBank/DDBJ whole genome shotgun (WGS) entry which is preliminary data.</text>
</comment>
<reference evidence="1" key="2">
    <citation type="journal article" date="2023" name="Science">
        <title>Genomic signatures of disease resistance in endangered staghorn corals.</title>
        <authorList>
            <person name="Vollmer S.V."/>
            <person name="Selwyn J.D."/>
            <person name="Despard B.A."/>
            <person name="Roesel C.L."/>
        </authorList>
    </citation>
    <scope>NUCLEOTIDE SEQUENCE</scope>
    <source>
        <strain evidence="1">K2</strain>
    </source>
</reference>
<evidence type="ECO:0000313" key="2">
    <source>
        <dbReference type="Proteomes" id="UP001249851"/>
    </source>
</evidence>
<gene>
    <name evidence="1" type="ORF">P5673_006594</name>
</gene>
<dbReference type="Proteomes" id="UP001249851">
    <property type="component" value="Unassembled WGS sequence"/>
</dbReference>
<dbReference type="EMBL" id="JARQWQ010000011">
    <property type="protein sequence ID" value="KAK2568645.1"/>
    <property type="molecule type" value="Genomic_DNA"/>
</dbReference>
<dbReference type="GO" id="GO:0003677">
    <property type="term" value="F:DNA binding"/>
    <property type="evidence" value="ECO:0007669"/>
    <property type="project" value="InterPro"/>
</dbReference>
<organism evidence="1 2">
    <name type="scientific">Acropora cervicornis</name>
    <name type="common">Staghorn coral</name>
    <dbReference type="NCBI Taxonomy" id="6130"/>
    <lineage>
        <taxon>Eukaryota</taxon>
        <taxon>Metazoa</taxon>
        <taxon>Cnidaria</taxon>
        <taxon>Anthozoa</taxon>
        <taxon>Hexacorallia</taxon>
        <taxon>Scleractinia</taxon>
        <taxon>Astrocoeniina</taxon>
        <taxon>Acroporidae</taxon>
        <taxon>Acropora</taxon>
    </lineage>
</organism>
<evidence type="ECO:0000313" key="1">
    <source>
        <dbReference type="EMBL" id="KAK2568645.1"/>
    </source>
</evidence>
<dbReference type="InterPro" id="IPR011010">
    <property type="entry name" value="DNA_brk_join_enz"/>
</dbReference>
<evidence type="ECO:0008006" key="3">
    <source>
        <dbReference type="Google" id="ProtNLM"/>
    </source>
</evidence>
<name>A0AAD9QWX4_ACRCE</name>
<proteinExistence type="predicted"/>
<reference evidence="1" key="1">
    <citation type="journal article" date="2023" name="G3 (Bethesda)">
        <title>Whole genome assembly and annotation of the endangered Caribbean coral Acropora cervicornis.</title>
        <authorList>
            <person name="Selwyn J.D."/>
            <person name="Vollmer S.V."/>
        </authorList>
    </citation>
    <scope>NUCLEOTIDE SEQUENCE</scope>
    <source>
        <strain evidence="1">K2</strain>
    </source>
</reference>
<protein>
    <recommendedName>
        <fullName evidence="3">Tyr recombinase domain-containing protein</fullName>
    </recommendedName>
</protein>